<feature type="binding site" evidence="3">
    <location>
        <begin position="98"/>
        <end position="100"/>
    </location>
    <ligand>
        <name>substrate</name>
    </ligand>
</feature>
<dbReference type="HAMAP" id="MF_00743">
    <property type="entry name" value="FumaraseC"/>
    <property type="match status" value="1"/>
</dbReference>
<gene>
    <name evidence="3 6" type="primary">fumC</name>
    <name evidence="6" type="ORF">GCM10025789_10800</name>
</gene>
<feature type="active site" evidence="3">
    <location>
        <position position="318"/>
    </location>
</feature>
<feature type="domain" description="Fumarate lyase N-terminal" evidence="4">
    <location>
        <begin position="10"/>
        <end position="342"/>
    </location>
</feature>
<feature type="active site" description="Proton donor/acceptor" evidence="3">
    <location>
        <position position="188"/>
    </location>
</feature>
<dbReference type="PROSITE" id="PS00163">
    <property type="entry name" value="FUMARATE_LYASES"/>
    <property type="match status" value="1"/>
</dbReference>
<evidence type="ECO:0000313" key="7">
    <source>
        <dbReference type="Proteomes" id="UP001501521"/>
    </source>
</evidence>
<evidence type="ECO:0000256" key="2">
    <source>
        <dbReference type="ARBA" id="ARBA00023239"/>
    </source>
</evidence>
<reference evidence="7" key="1">
    <citation type="journal article" date="2019" name="Int. J. Syst. Evol. Microbiol.">
        <title>The Global Catalogue of Microorganisms (GCM) 10K type strain sequencing project: providing services to taxonomists for standard genome sequencing and annotation.</title>
        <authorList>
            <consortium name="The Broad Institute Genomics Platform"/>
            <consortium name="The Broad Institute Genome Sequencing Center for Infectious Disease"/>
            <person name="Wu L."/>
            <person name="Ma J."/>
        </authorList>
    </citation>
    <scope>NUCLEOTIDE SEQUENCE [LARGE SCALE GENOMIC DNA]</scope>
    <source>
        <strain evidence="7">JCM 19125</strain>
    </source>
</reference>
<keyword evidence="3" id="KW-0963">Cytoplasm</keyword>
<dbReference type="PRINTS" id="PR00149">
    <property type="entry name" value="FUMRATELYASE"/>
</dbReference>
<dbReference type="RefSeq" id="WP_345580113.1">
    <property type="nucleotide sequence ID" value="NZ_BAABLV010000017.1"/>
</dbReference>
<evidence type="ECO:0000259" key="4">
    <source>
        <dbReference type="Pfam" id="PF00206"/>
    </source>
</evidence>
<dbReference type="InterPro" id="IPR005677">
    <property type="entry name" value="Fum_hydII"/>
</dbReference>
<dbReference type="Pfam" id="PF00206">
    <property type="entry name" value="Lyase_1"/>
    <property type="match status" value="1"/>
</dbReference>
<dbReference type="Pfam" id="PF10415">
    <property type="entry name" value="FumaraseC_C"/>
    <property type="match status" value="1"/>
</dbReference>
<dbReference type="EMBL" id="BAABLV010000017">
    <property type="protein sequence ID" value="GAA4895192.1"/>
    <property type="molecule type" value="Genomic_DNA"/>
</dbReference>
<comment type="catalytic activity">
    <reaction evidence="3">
        <text>(S)-malate = fumarate + H2O</text>
        <dbReference type="Rhea" id="RHEA:12460"/>
        <dbReference type="ChEBI" id="CHEBI:15377"/>
        <dbReference type="ChEBI" id="CHEBI:15589"/>
        <dbReference type="ChEBI" id="CHEBI:29806"/>
        <dbReference type="EC" id="4.2.1.2"/>
    </reaction>
</comment>
<evidence type="ECO:0000313" key="6">
    <source>
        <dbReference type="EMBL" id="GAA4895192.1"/>
    </source>
</evidence>
<evidence type="ECO:0000259" key="5">
    <source>
        <dbReference type="Pfam" id="PF10415"/>
    </source>
</evidence>
<comment type="subcellular location">
    <subcellularLocation>
        <location evidence="3">Cytoplasm</location>
    </subcellularLocation>
</comment>
<dbReference type="SUPFAM" id="SSF48557">
    <property type="entry name" value="L-aspartase-like"/>
    <property type="match status" value="1"/>
</dbReference>
<dbReference type="Gene3D" id="1.20.200.10">
    <property type="entry name" value="Fumarase/aspartase (Central domain)"/>
    <property type="match status" value="1"/>
</dbReference>
<keyword evidence="7" id="KW-1185">Reference proteome</keyword>
<dbReference type="InterPro" id="IPR022761">
    <property type="entry name" value="Fumarate_lyase_N"/>
</dbReference>
<dbReference type="InterPro" id="IPR020557">
    <property type="entry name" value="Fumarate_lyase_CS"/>
</dbReference>
<feature type="site" description="Important for catalytic activity" evidence="3">
    <location>
        <position position="331"/>
    </location>
</feature>
<comment type="subunit">
    <text evidence="3">Homotetramer.</text>
</comment>
<evidence type="ECO:0000256" key="3">
    <source>
        <dbReference type="HAMAP-Rule" id="MF_00743"/>
    </source>
</evidence>
<dbReference type="Gene3D" id="1.10.275.10">
    <property type="entry name" value="Fumarase/aspartase (N-terminal domain)"/>
    <property type="match status" value="1"/>
</dbReference>
<feature type="domain" description="Fumarase C C-terminal" evidence="5">
    <location>
        <begin position="408"/>
        <end position="460"/>
    </location>
</feature>
<dbReference type="PANTHER" id="PTHR11444:SF1">
    <property type="entry name" value="FUMARATE HYDRATASE, MITOCHONDRIAL"/>
    <property type="match status" value="1"/>
</dbReference>
<feature type="binding site" evidence="3">
    <location>
        <begin position="139"/>
        <end position="141"/>
    </location>
    <ligand>
        <name>substrate</name>
    </ligand>
</feature>
<comment type="caution">
    <text evidence="6">The sequence shown here is derived from an EMBL/GenBank/DDBJ whole genome shotgun (WGS) entry which is preliminary data.</text>
</comment>
<feature type="binding site" evidence="3">
    <location>
        <position position="319"/>
    </location>
    <ligand>
        <name>substrate</name>
    </ligand>
</feature>
<feature type="binding site" description="in site B" evidence="3">
    <location>
        <begin position="129"/>
        <end position="132"/>
    </location>
    <ligand>
        <name>substrate</name>
    </ligand>
</feature>
<accession>A0ABP9F639</accession>
<comment type="pathway">
    <text evidence="3">Carbohydrate metabolism; tricarboxylic acid cycle; (S)-malate from fumarate: step 1/1.</text>
</comment>
<dbReference type="NCBIfam" id="TIGR00979">
    <property type="entry name" value="fumC_II"/>
    <property type="match status" value="1"/>
</dbReference>
<feature type="binding site" evidence="3">
    <location>
        <position position="187"/>
    </location>
    <ligand>
        <name>substrate</name>
    </ligand>
</feature>
<keyword evidence="3" id="KW-0816">Tricarboxylic acid cycle</keyword>
<dbReference type="InterPro" id="IPR008948">
    <property type="entry name" value="L-Aspartase-like"/>
</dbReference>
<feature type="binding site" evidence="3">
    <location>
        <begin position="324"/>
        <end position="326"/>
    </location>
    <ligand>
        <name>substrate</name>
    </ligand>
</feature>
<keyword evidence="2 3" id="KW-0456">Lyase</keyword>
<dbReference type="InterPro" id="IPR024083">
    <property type="entry name" value="Fumarase/histidase_N"/>
</dbReference>
<sequence>MARIESDSMGNIEVAEDRYWGAQTERSLHNFDIGRNAFVWGRPMVRALGILKKAAAQANGELGELPQDVADLIVRAADEVIAGGLDDHFPLVVFQTGSGTQSNMNSNEVISNRAIELAGGEMGSKKPVHPNDHVNRGQSSNDTFPTAMHIAVVSELNSLLYPAIKHLRDVLDSKAKEYDDVVMVGRTHLQDATPVRLGQVFAGWVAQLDFALDGIRFADSRARDLAIGGTAVGTGLNAHPEFGALAAKRISEETGLEFRQADNLFAALSAHDSLVEVSGSLRVLAGALMKLANDVRWYASGPRNGIGELVIPENEPGSSIMPGKVNPTQSEALTMVVARVFGNDATVGFAGSQGNFQLNVFKPVMAHAVLESIRLLADGMRSFTDHCAVGIEPNHERIRANLDSNLMLVTALNRHIGYDKAAKIAKQAHKEGTSLKESAVANGVAAEDFDAWVIPADMTGK</sequence>
<dbReference type="Gene3D" id="1.10.40.30">
    <property type="entry name" value="Fumarase/aspartase (C-terminal domain)"/>
    <property type="match status" value="1"/>
</dbReference>
<comment type="miscellaneous">
    <text evidence="3">There are 2 substrate-binding sites: the catalytic A site, and the non-catalytic B site that may play a role in the transfer of substrate or product between the active site and the solvent. Alternatively, the B site may bind allosteric effectors.</text>
</comment>
<name>A0ABP9F639_9ACTN</name>
<comment type="function">
    <text evidence="3">Involved in the TCA cycle. Catalyzes the stereospecific interconversion of fumarate to L-malate.</text>
</comment>
<dbReference type="CDD" id="cd01362">
    <property type="entry name" value="Fumarase_classII"/>
    <property type="match status" value="1"/>
</dbReference>
<comment type="similarity">
    <text evidence="1 3">Belongs to the class-II fumarase/aspartase family. Fumarase subfamily.</text>
</comment>
<dbReference type="InterPro" id="IPR000362">
    <property type="entry name" value="Fumarate_lyase_fam"/>
</dbReference>
<dbReference type="PRINTS" id="PR00145">
    <property type="entry name" value="ARGSUCLYASE"/>
</dbReference>
<protein>
    <recommendedName>
        <fullName evidence="3">Fumarate hydratase class II</fullName>
        <shortName evidence="3">Fumarase C</shortName>
        <ecNumber evidence="3">4.2.1.2</ecNumber>
    </recommendedName>
    <alternativeName>
        <fullName evidence="3">Aerobic fumarase</fullName>
    </alternativeName>
    <alternativeName>
        <fullName evidence="3">Iron-independent fumarase</fullName>
    </alternativeName>
</protein>
<dbReference type="EC" id="4.2.1.2" evidence="3"/>
<proteinExistence type="inferred from homology"/>
<evidence type="ECO:0000256" key="1">
    <source>
        <dbReference type="ARBA" id="ARBA00009084"/>
    </source>
</evidence>
<dbReference type="InterPro" id="IPR018951">
    <property type="entry name" value="Fumarase_C_C"/>
</dbReference>
<dbReference type="Proteomes" id="UP001501521">
    <property type="component" value="Unassembled WGS sequence"/>
</dbReference>
<dbReference type="PANTHER" id="PTHR11444">
    <property type="entry name" value="ASPARTATEAMMONIA/ARGININOSUCCINATE/ADENYLOSUCCINATE LYASE"/>
    <property type="match status" value="1"/>
</dbReference>
<organism evidence="6 7">
    <name type="scientific">Tessaracoccus lubricantis</name>
    <dbReference type="NCBI Taxonomy" id="545543"/>
    <lineage>
        <taxon>Bacteria</taxon>
        <taxon>Bacillati</taxon>
        <taxon>Actinomycetota</taxon>
        <taxon>Actinomycetes</taxon>
        <taxon>Propionibacteriales</taxon>
        <taxon>Propionibacteriaceae</taxon>
        <taxon>Tessaracoccus</taxon>
    </lineage>
</organism>